<dbReference type="InterPro" id="IPR001647">
    <property type="entry name" value="HTH_TetR"/>
</dbReference>
<evidence type="ECO:0000256" key="1">
    <source>
        <dbReference type="ARBA" id="ARBA00023125"/>
    </source>
</evidence>
<feature type="domain" description="HTH tetR-type" evidence="3">
    <location>
        <begin position="8"/>
        <end position="68"/>
    </location>
</feature>
<gene>
    <name evidence="4" type="ORF">H8S45_00740</name>
</gene>
<dbReference type="Gene3D" id="1.10.357.10">
    <property type="entry name" value="Tetracycline Repressor, domain 2"/>
    <property type="match status" value="1"/>
</dbReference>
<accession>A0A923RUJ4</accession>
<dbReference type="PROSITE" id="PS50977">
    <property type="entry name" value="HTH_TETR_2"/>
    <property type="match status" value="1"/>
</dbReference>
<name>A0A923RUJ4_9FIRM</name>
<reference evidence="4" key="1">
    <citation type="submission" date="2020-08" db="EMBL/GenBank/DDBJ databases">
        <title>Genome public.</title>
        <authorList>
            <person name="Liu C."/>
            <person name="Sun Q."/>
        </authorList>
    </citation>
    <scope>NUCLEOTIDE SEQUENCE</scope>
    <source>
        <strain evidence="4">NSJ-28</strain>
    </source>
</reference>
<feature type="DNA-binding region" description="H-T-H motif" evidence="2">
    <location>
        <begin position="31"/>
        <end position="50"/>
    </location>
</feature>
<evidence type="ECO:0000256" key="2">
    <source>
        <dbReference type="PROSITE-ProRule" id="PRU00335"/>
    </source>
</evidence>
<keyword evidence="5" id="KW-1185">Reference proteome</keyword>
<dbReference type="InterPro" id="IPR036271">
    <property type="entry name" value="Tet_transcr_reg_TetR-rel_C_sf"/>
</dbReference>
<dbReference type="GO" id="GO:0006355">
    <property type="term" value="P:regulation of DNA-templated transcription"/>
    <property type="evidence" value="ECO:0007669"/>
    <property type="project" value="UniProtKB-ARBA"/>
</dbReference>
<dbReference type="PANTHER" id="PTHR30328">
    <property type="entry name" value="TRANSCRIPTIONAL REPRESSOR"/>
    <property type="match status" value="1"/>
</dbReference>
<comment type="caution">
    <text evidence="4">The sequence shown here is derived from an EMBL/GenBank/DDBJ whole genome shotgun (WGS) entry which is preliminary data.</text>
</comment>
<dbReference type="InterPro" id="IPR009057">
    <property type="entry name" value="Homeodomain-like_sf"/>
</dbReference>
<dbReference type="InterPro" id="IPR049488">
    <property type="entry name" value="TM_1030-like_C"/>
</dbReference>
<protein>
    <submittedName>
        <fullName evidence="4">TetR/AcrR family transcriptional regulator</fullName>
    </submittedName>
</protein>
<organism evidence="4 5">
    <name type="scientific">Agathobaculum faecis</name>
    <dbReference type="NCBI Taxonomy" id="2763013"/>
    <lineage>
        <taxon>Bacteria</taxon>
        <taxon>Bacillati</taxon>
        <taxon>Bacillota</taxon>
        <taxon>Clostridia</taxon>
        <taxon>Eubacteriales</taxon>
        <taxon>Butyricicoccaceae</taxon>
        <taxon>Agathobaculum</taxon>
    </lineage>
</organism>
<dbReference type="SUPFAM" id="SSF48498">
    <property type="entry name" value="Tetracyclin repressor-like, C-terminal domain"/>
    <property type="match status" value="1"/>
</dbReference>
<evidence type="ECO:0000313" key="4">
    <source>
        <dbReference type="EMBL" id="MBC5724002.1"/>
    </source>
</evidence>
<dbReference type="GO" id="GO:0003677">
    <property type="term" value="F:DNA binding"/>
    <property type="evidence" value="ECO:0007669"/>
    <property type="project" value="UniProtKB-UniRule"/>
</dbReference>
<dbReference type="SUPFAM" id="SSF46689">
    <property type="entry name" value="Homeodomain-like"/>
    <property type="match status" value="1"/>
</dbReference>
<dbReference type="RefSeq" id="WP_107630430.1">
    <property type="nucleotide sequence ID" value="NZ_JACOPL010000001.1"/>
</dbReference>
<evidence type="ECO:0000259" key="3">
    <source>
        <dbReference type="PROSITE" id="PS50977"/>
    </source>
</evidence>
<dbReference type="Pfam" id="PF00440">
    <property type="entry name" value="TetR_N"/>
    <property type="match status" value="1"/>
</dbReference>
<dbReference type="Pfam" id="PF21256">
    <property type="entry name" value="TetR_C_5-like"/>
    <property type="match status" value="1"/>
</dbReference>
<keyword evidence="1 2" id="KW-0238">DNA-binding</keyword>
<dbReference type="AlphaFoldDB" id="A0A923RUJ4"/>
<dbReference type="Proteomes" id="UP000606499">
    <property type="component" value="Unassembled WGS sequence"/>
</dbReference>
<dbReference type="EMBL" id="JACOPL010000001">
    <property type="protein sequence ID" value="MBC5724002.1"/>
    <property type="molecule type" value="Genomic_DNA"/>
</dbReference>
<proteinExistence type="predicted"/>
<evidence type="ECO:0000313" key="5">
    <source>
        <dbReference type="Proteomes" id="UP000606499"/>
    </source>
</evidence>
<dbReference type="InterPro" id="IPR050109">
    <property type="entry name" value="HTH-type_TetR-like_transc_reg"/>
</dbReference>
<sequence>MKQAERSRRSRSMIRMHAFTEFAEHGYAGSGINQICTRGNISKGLLYHYYENKDALYLDCISLLFQEMTNFLRGQLDLSTLTIDQYFAMRIDFFQKHPMHRQLFYDVLIYPQSHLAEQIAKCRQEFDQFNDHALRTILQKENLADRLTLDQAIAQFRAFVNFLGVYIREDSVPDAEQKAHELLHTMLYGLIMR</sequence>
<dbReference type="PANTHER" id="PTHR30328:SF54">
    <property type="entry name" value="HTH-TYPE TRANSCRIPTIONAL REPRESSOR SCO4008"/>
    <property type="match status" value="1"/>
</dbReference>